<evidence type="ECO:0000313" key="10">
    <source>
        <dbReference type="Proteomes" id="UP001497623"/>
    </source>
</evidence>
<dbReference type="Pfam" id="PF00787">
    <property type="entry name" value="PX"/>
    <property type="match status" value="1"/>
</dbReference>
<evidence type="ECO:0000256" key="4">
    <source>
        <dbReference type="ARBA" id="ARBA00022927"/>
    </source>
</evidence>
<gene>
    <name evidence="9" type="ORF">MNOR_LOCUS33622</name>
</gene>
<proteinExistence type="inferred from homology"/>
<comment type="caution">
    <text evidence="9">The sequence shown here is derived from an EMBL/GenBank/DDBJ whole genome shotgun (WGS) entry which is preliminary data.</text>
</comment>
<keyword evidence="7" id="KW-0968">Cytoplasmic vesicle</keyword>
<dbReference type="InterPro" id="IPR052467">
    <property type="entry name" value="Sorting_nexin_PX-domain"/>
</dbReference>
<evidence type="ECO:0000256" key="3">
    <source>
        <dbReference type="ARBA" id="ARBA00022448"/>
    </source>
</evidence>
<organism evidence="9 10">
    <name type="scientific">Meganyctiphanes norvegica</name>
    <name type="common">Northern krill</name>
    <name type="synonym">Thysanopoda norvegica</name>
    <dbReference type="NCBI Taxonomy" id="48144"/>
    <lineage>
        <taxon>Eukaryota</taxon>
        <taxon>Metazoa</taxon>
        <taxon>Ecdysozoa</taxon>
        <taxon>Arthropoda</taxon>
        <taxon>Crustacea</taxon>
        <taxon>Multicrustacea</taxon>
        <taxon>Malacostraca</taxon>
        <taxon>Eumalacostraca</taxon>
        <taxon>Eucarida</taxon>
        <taxon>Euphausiacea</taxon>
        <taxon>Euphausiidae</taxon>
        <taxon>Meganyctiphanes</taxon>
    </lineage>
</organism>
<keyword evidence="4" id="KW-0653">Protein transport</keyword>
<sequence>MIRTYIPRYRLVDSEAGRSHYVYVLEICHAGRVHKVEKRYSAFHSLYKQIRKHYPNSESEFPPKRIRNTTGKVLEARRAGLETWLSSAILIEPTPPQLLAFLQIHNYQPPSSSEGSGSSSDDSPAHQPLLLFTRDPFILNHNLQTPTLTNQVSKGVLTALYDQSFIMPV</sequence>
<dbReference type="InterPro" id="IPR001683">
    <property type="entry name" value="PX_dom"/>
</dbReference>
<dbReference type="PROSITE" id="PS50195">
    <property type="entry name" value="PX"/>
    <property type="match status" value="1"/>
</dbReference>
<dbReference type="SMART" id="SM00312">
    <property type="entry name" value="PX"/>
    <property type="match status" value="1"/>
</dbReference>
<keyword evidence="5" id="KW-0446">Lipid-binding</keyword>
<evidence type="ECO:0000256" key="5">
    <source>
        <dbReference type="ARBA" id="ARBA00023121"/>
    </source>
</evidence>
<keyword evidence="3" id="KW-0813">Transport</keyword>
<accession>A0AAV2S8G0</accession>
<dbReference type="EMBL" id="CAXKWB010049019">
    <property type="protein sequence ID" value="CAL4167723.1"/>
    <property type="molecule type" value="Genomic_DNA"/>
</dbReference>
<evidence type="ECO:0000256" key="1">
    <source>
        <dbReference type="ARBA" id="ARBA00004180"/>
    </source>
</evidence>
<comment type="similarity">
    <text evidence="2">Belongs to the sorting nexin family.</text>
</comment>
<dbReference type="GO" id="GO:1901981">
    <property type="term" value="F:phosphatidylinositol phosphate binding"/>
    <property type="evidence" value="ECO:0007669"/>
    <property type="project" value="TreeGrafter"/>
</dbReference>
<dbReference type="PANTHER" id="PTHR15813:SF9">
    <property type="entry name" value="PX DOMAIN-CONTAINING PROTEIN"/>
    <property type="match status" value="1"/>
</dbReference>
<name>A0AAV2S8G0_MEGNR</name>
<evidence type="ECO:0000256" key="7">
    <source>
        <dbReference type="ARBA" id="ARBA00023329"/>
    </source>
</evidence>
<protein>
    <recommendedName>
        <fullName evidence="8">PX domain-containing protein</fullName>
    </recommendedName>
</protein>
<evidence type="ECO:0000313" key="9">
    <source>
        <dbReference type="EMBL" id="CAL4167723.1"/>
    </source>
</evidence>
<evidence type="ECO:0000256" key="6">
    <source>
        <dbReference type="ARBA" id="ARBA00023136"/>
    </source>
</evidence>
<dbReference type="Gene3D" id="3.30.1520.10">
    <property type="entry name" value="Phox-like domain"/>
    <property type="match status" value="1"/>
</dbReference>
<keyword evidence="10" id="KW-1185">Reference proteome</keyword>
<dbReference type="Proteomes" id="UP001497623">
    <property type="component" value="Unassembled WGS sequence"/>
</dbReference>
<dbReference type="PANTHER" id="PTHR15813">
    <property type="entry name" value="SORTING NEXIN-22 AND 24"/>
    <property type="match status" value="1"/>
</dbReference>
<reference evidence="9 10" key="1">
    <citation type="submission" date="2024-05" db="EMBL/GenBank/DDBJ databases">
        <authorList>
            <person name="Wallberg A."/>
        </authorList>
    </citation>
    <scope>NUCLEOTIDE SEQUENCE [LARGE SCALE GENOMIC DNA]</scope>
</reference>
<dbReference type="GO" id="GO:0015031">
    <property type="term" value="P:protein transport"/>
    <property type="evidence" value="ECO:0007669"/>
    <property type="project" value="UniProtKB-KW"/>
</dbReference>
<feature type="domain" description="PX" evidence="8">
    <location>
        <begin position="1"/>
        <end position="115"/>
    </location>
</feature>
<keyword evidence="6" id="KW-0472">Membrane</keyword>
<comment type="subcellular location">
    <subcellularLocation>
        <location evidence="1">Cytoplasmic vesicle membrane</location>
        <topology evidence="1">Peripheral membrane protein</topology>
        <orientation evidence="1">Cytoplasmic side</orientation>
    </subcellularLocation>
</comment>
<evidence type="ECO:0000259" key="8">
    <source>
        <dbReference type="PROSITE" id="PS50195"/>
    </source>
</evidence>
<dbReference type="InterPro" id="IPR036871">
    <property type="entry name" value="PX_dom_sf"/>
</dbReference>
<dbReference type="SUPFAM" id="SSF64268">
    <property type="entry name" value="PX domain"/>
    <property type="match status" value="1"/>
</dbReference>
<dbReference type="GO" id="GO:0030659">
    <property type="term" value="C:cytoplasmic vesicle membrane"/>
    <property type="evidence" value="ECO:0007669"/>
    <property type="project" value="UniProtKB-SubCell"/>
</dbReference>
<dbReference type="AlphaFoldDB" id="A0AAV2S8G0"/>
<evidence type="ECO:0000256" key="2">
    <source>
        <dbReference type="ARBA" id="ARBA00010883"/>
    </source>
</evidence>